<sequence>MGLGGIRDQWQAALLAAATWLVSIGFAVVFDRAGKRGPAEQLLRALAYRGGSPPASRAASSSLGR</sequence>
<feature type="domain" description="DUF418" evidence="2">
    <location>
        <begin position="1"/>
        <end position="49"/>
    </location>
</feature>
<name>A0ABW4ERB4_9PSEU</name>
<dbReference type="Pfam" id="PF04235">
    <property type="entry name" value="DUF418"/>
    <property type="match status" value="1"/>
</dbReference>
<keyword evidence="4" id="KW-1185">Reference proteome</keyword>
<proteinExistence type="predicted"/>
<evidence type="ECO:0000313" key="4">
    <source>
        <dbReference type="Proteomes" id="UP001597114"/>
    </source>
</evidence>
<keyword evidence="1" id="KW-0812">Transmembrane</keyword>
<evidence type="ECO:0000256" key="1">
    <source>
        <dbReference type="SAM" id="Phobius"/>
    </source>
</evidence>
<evidence type="ECO:0000259" key="2">
    <source>
        <dbReference type="Pfam" id="PF04235"/>
    </source>
</evidence>
<protein>
    <submittedName>
        <fullName evidence="3">DUF418 domain-containing protein</fullName>
    </submittedName>
</protein>
<dbReference type="EMBL" id="JBHUCO010000012">
    <property type="protein sequence ID" value="MFD1518191.1"/>
    <property type="molecule type" value="Genomic_DNA"/>
</dbReference>
<keyword evidence="1" id="KW-0472">Membrane</keyword>
<organism evidence="3 4">
    <name type="scientific">Pseudonocardia yunnanensis</name>
    <dbReference type="NCBI Taxonomy" id="58107"/>
    <lineage>
        <taxon>Bacteria</taxon>
        <taxon>Bacillati</taxon>
        <taxon>Actinomycetota</taxon>
        <taxon>Actinomycetes</taxon>
        <taxon>Pseudonocardiales</taxon>
        <taxon>Pseudonocardiaceae</taxon>
        <taxon>Pseudonocardia</taxon>
    </lineage>
</organism>
<dbReference type="InterPro" id="IPR007349">
    <property type="entry name" value="DUF418"/>
</dbReference>
<gene>
    <name evidence="3" type="ORF">ACFSJD_11865</name>
</gene>
<comment type="caution">
    <text evidence="3">The sequence shown here is derived from an EMBL/GenBank/DDBJ whole genome shotgun (WGS) entry which is preliminary data.</text>
</comment>
<evidence type="ECO:0000313" key="3">
    <source>
        <dbReference type="EMBL" id="MFD1518191.1"/>
    </source>
</evidence>
<accession>A0ABW4ERB4</accession>
<dbReference type="RefSeq" id="WP_379659029.1">
    <property type="nucleotide sequence ID" value="NZ_BAAAUS010000006.1"/>
</dbReference>
<dbReference type="Proteomes" id="UP001597114">
    <property type="component" value="Unassembled WGS sequence"/>
</dbReference>
<feature type="transmembrane region" description="Helical" evidence="1">
    <location>
        <begin position="12"/>
        <end position="30"/>
    </location>
</feature>
<reference evidence="4" key="1">
    <citation type="journal article" date="2019" name="Int. J. Syst. Evol. Microbiol.">
        <title>The Global Catalogue of Microorganisms (GCM) 10K type strain sequencing project: providing services to taxonomists for standard genome sequencing and annotation.</title>
        <authorList>
            <consortium name="The Broad Institute Genomics Platform"/>
            <consortium name="The Broad Institute Genome Sequencing Center for Infectious Disease"/>
            <person name="Wu L."/>
            <person name="Ma J."/>
        </authorList>
    </citation>
    <scope>NUCLEOTIDE SEQUENCE [LARGE SCALE GENOMIC DNA]</scope>
    <source>
        <strain evidence="4">CCM 7043</strain>
    </source>
</reference>
<keyword evidence="1" id="KW-1133">Transmembrane helix</keyword>